<dbReference type="GO" id="GO:0030686">
    <property type="term" value="C:90S preribosome"/>
    <property type="evidence" value="ECO:0007669"/>
    <property type="project" value="InterPro"/>
</dbReference>
<feature type="compositionally biased region" description="Basic and acidic residues" evidence="4">
    <location>
        <begin position="110"/>
        <end position="128"/>
    </location>
</feature>
<dbReference type="OrthoDB" id="18703at2759"/>
<comment type="caution">
    <text evidence="5">The sequence shown here is derived from an EMBL/GenBank/DDBJ whole genome shotgun (WGS) entry which is preliminary data.</text>
</comment>
<organism evidence="5 6">
    <name type="scientific">Porphyridium purpureum</name>
    <name type="common">Red alga</name>
    <name type="synonym">Porphyridium cruentum</name>
    <dbReference type="NCBI Taxonomy" id="35688"/>
    <lineage>
        <taxon>Eukaryota</taxon>
        <taxon>Rhodophyta</taxon>
        <taxon>Bangiophyceae</taxon>
        <taxon>Porphyridiales</taxon>
        <taxon>Porphyridiaceae</taxon>
        <taxon>Porphyridium</taxon>
    </lineage>
</organism>
<dbReference type="GO" id="GO:0005730">
    <property type="term" value="C:nucleolus"/>
    <property type="evidence" value="ECO:0007669"/>
    <property type="project" value="UniProtKB-SubCell"/>
</dbReference>
<dbReference type="InterPro" id="IPR028160">
    <property type="entry name" value="Slx9-like"/>
</dbReference>
<protein>
    <recommendedName>
        <fullName evidence="7">Ribosome biogenesis protein SLX9</fullName>
    </recommendedName>
</protein>
<keyword evidence="6" id="KW-1185">Reference proteome</keyword>
<dbReference type="GO" id="GO:0030688">
    <property type="term" value="C:preribosome, small subunit precursor"/>
    <property type="evidence" value="ECO:0007669"/>
    <property type="project" value="InterPro"/>
</dbReference>
<dbReference type="EMBL" id="VRMN01000011">
    <property type="protein sequence ID" value="KAA8491869.1"/>
    <property type="molecule type" value="Genomic_DNA"/>
</dbReference>
<dbReference type="AlphaFoldDB" id="A0A5J4YK99"/>
<proteinExistence type="inferred from homology"/>
<evidence type="ECO:0000256" key="2">
    <source>
        <dbReference type="ARBA" id="ARBA00011022"/>
    </source>
</evidence>
<evidence type="ECO:0000256" key="1">
    <source>
        <dbReference type="ARBA" id="ARBA00004604"/>
    </source>
</evidence>
<dbReference type="Pfam" id="PF15341">
    <property type="entry name" value="SLX9"/>
    <property type="match status" value="1"/>
</dbReference>
<evidence type="ECO:0008006" key="7">
    <source>
        <dbReference type="Google" id="ProtNLM"/>
    </source>
</evidence>
<keyword evidence="3" id="KW-0539">Nucleus</keyword>
<feature type="compositionally biased region" description="Basic and acidic residues" evidence="4">
    <location>
        <begin position="10"/>
        <end position="23"/>
    </location>
</feature>
<reference evidence="6" key="1">
    <citation type="journal article" date="2019" name="Nat. Commun.">
        <title>Expansion of phycobilisome linker gene families in mesophilic red algae.</title>
        <authorList>
            <person name="Lee J."/>
            <person name="Kim D."/>
            <person name="Bhattacharya D."/>
            <person name="Yoon H.S."/>
        </authorList>
    </citation>
    <scope>NUCLEOTIDE SEQUENCE [LARGE SCALE GENOMIC DNA]</scope>
    <source>
        <strain evidence="6">CCMP 1328</strain>
    </source>
</reference>
<sequence length="283" mass="30678">MVRGSGGGKKLREGARRGRKGDDAAATALAPAATKKKGKKRSVLRADEKKRALISREVQKKEAAAHKPGDNVEGFALRGNVPRNGNGKHSEKKGTPSFSLGSMRDGLLQAEDRMGQDQSRMERKDQLRPPKGNSMRSRRAIIASQAEKVKLIVQHSAFRKDPLAALREHLKNTIPGAAHTADIPPTPRKVEATATADTVKAAKSTLMQSVRSSGPAGPARQDGELSMEVDSEAFARAVRTLRTENAFKGERKTRQMLRRKGVAVLQPSIAKRGVIGIPRPKIK</sequence>
<feature type="compositionally biased region" description="Basic residues" evidence="4">
    <location>
        <begin position="34"/>
        <end position="43"/>
    </location>
</feature>
<evidence type="ECO:0000256" key="3">
    <source>
        <dbReference type="ARBA" id="ARBA00023242"/>
    </source>
</evidence>
<comment type="similarity">
    <text evidence="2">Belongs to the SLX9 family.</text>
</comment>
<name>A0A5J4YK99_PORPP</name>
<feature type="compositionally biased region" description="Low complexity" evidence="4">
    <location>
        <begin position="24"/>
        <end position="33"/>
    </location>
</feature>
<feature type="compositionally biased region" description="Basic and acidic residues" evidence="4">
    <location>
        <begin position="57"/>
        <end position="70"/>
    </location>
</feature>
<dbReference type="GO" id="GO:0000462">
    <property type="term" value="P:maturation of SSU-rRNA from tricistronic rRNA transcript (SSU-rRNA, 5.8S rRNA, LSU-rRNA)"/>
    <property type="evidence" value="ECO:0007669"/>
    <property type="project" value="InterPro"/>
</dbReference>
<dbReference type="Proteomes" id="UP000324585">
    <property type="component" value="Unassembled WGS sequence"/>
</dbReference>
<gene>
    <name evidence="5" type="ORF">FVE85_8351</name>
</gene>
<comment type="subcellular location">
    <subcellularLocation>
        <location evidence="1">Nucleus</location>
        <location evidence="1">Nucleolus</location>
    </subcellularLocation>
</comment>
<evidence type="ECO:0000256" key="4">
    <source>
        <dbReference type="SAM" id="MobiDB-lite"/>
    </source>
</evidence>
<accession>A0A5J4YK99</accession>
<evidence type="ECO:0000313" key="6">
    <source>
        <dbReference type="Proteomes" id="UP000324585"/>
    </source>
</evidence>
<feature type="region of interest" description="Disordered" evidence="4">
    <location>
        <begin position="1"/>
        <end position="136"/>
    </location>
</feature>
<evidence type="ECO:0000313" key="5">
    <source>
        <dbReference type="EMBL" id="KAA8491869.1"/>
    </source>
</evidence>